<dbReference type="Pfam" id="PF00015">
    <property type="entry name" value="MCPsignal"/>
    <property type="match status" value="1"/>
</dbReference>
<gene>
    <name evidence="9" type="ORF">GM668_21680</name>
</gene>
<comment type="caution">
    <text evidence="9">The sequence shown here is derived from an EMBL/GenBank/DDBJ whole genome shotgun (WGS) entry which is preliminary data.</text>
</comment>
<organism evidence="9 10">
    <name type="scientific">Pseudoduganella ginsengisoli</name>
    <dbReference type="NCBI Taxonomy" id="1462440"/>
    <lineage>
        <taxon>Bacteria</taxon>
        <taxon>Pseudomonadati</taxon>
        <taxon>Pseudomonadota</taxon>
        <taxon>Betaproteobacteria</taxon>
        <taxon>Burkholderiales</taxon>
        <taxon>Oxalobacteraceae</taxon>
        <taxon>Telluria group</taxon>
        <taxon>Pseudoduganella</taxon>
    </lineage>
</organism>
<proteinExistence type="inferred from homology"/>
<dbReference type="Gene3D" id="1.10.287.950">
    <property type="entry name" value="Methyl-accepting chemotaxis protein"/>
    <property type="match status" value="1"/>
</dbReference>
<dbReference type="InterPro" id="IPR004089">
    <property type="entry name" value="MCPsignal_dom"/>
</dbReference>
<comment type="similarity">
    <text evidence="2">Belongs to the methyl-accepting chemotaxis (MCP) protein family.</text>
</comment>
<dbReference type="InterPro" id="IPR024478">
    <property type="entry name" value="HlyB_4HB_MCP"/>
</dbReference>
<dbReference type="CDD" id="cd11386">
    <property type="entry name" value="MCP_signal"/>
    <property type="match status" value="1"/>
</dbReference>
<dbReference type="Proteomes" id="UP000484015">
    <property type="component" value="Unassembled WGS sequence"/>
</dbReference>
<keyword evidence="6" id="KW-1133">Transmembrane helix</keyword>
<sequence>MQINHWKIGTRLAAGNAILLALIVAVAMVGLNGMARGSAALSHITHVNVAKLALLEDMASSVHIVSRVIRTMALIDDPAEAQREYVKITAAREKYDAAMSKLETMPLDDAGKATVARLKEHQAAARPLNNKFLELIRTDREAAIKLLRTDGAAANNRWQDELHGFSELQRRKNAQDEAGASQAYTGARMWMFLAMGLALTAGAGLAWVQSRSIVQPLQSAVNVARTVASGDLSAHIATQARDETGDLLRALADMNGKLRDMVTQVRSGAESVATASAQIAGGNHDLSARTEQQAGTLEETAASMEEISSTVAQSLDHALSAQQLAQQAAGEAQQGGAVVAQVIATMSEIDASSRKISDITSVIDGIAFQTNILALNAAVEAARAGEQGRGFAVVAGEVRSLAQRCATAAREIKTLITDSNTRVEEGTRQVHLAGTAIGQVVERVQQVSQVVDDISRASREQNSGIVQINEALTQMDTVTQQNAALVEEAASAAEALQDQATALEKLVRAFNTGRGDATVHPLPRRRDATASAEAGSIAALHYRQ</sequence>
<dbReference type="EMBL" id="WNLA01000017">
    <property type="protein sequence ID" value="MTW04688.1"/>
    <property type="molecule type" value="Genomic_DNA"/>
</dbReference>
<dbReference type="PANTHER" id="PTHR43531">
    <property type="entry name" value="PROTEIN ICFG"/>
    <property type="match status" value="1"/>
</dbReference>
<dbReference type="PANTHER" id="PTHR43531:SF5">
    <property type="entry name" value="METHYL-ACCEPTING CHEMOTAXIS PROTEIN III"/>
    <property type="match status" value="1"/>
</dbReference>
<evidence type="ECO:0000256" key="2">
    <source>
        <dbReference type="ARBA" id="ARBA00029447"/>
    </source>
</evidence>
<evidence type="ECO:0000313" key="9">
    <source>
        <dbReference type="EMBL" id="MTW04688.1"/>
    </source>
</evidence>
<dbReference type="InterPro" id="IPR003660">
    <property type="entry name" value="HAMP_dom"/>
</dbReference>
<feature type="domain" description="HAMP" evidence="8">
    <location>
        <begin position="211"/>
        <end position="263"/>
    </location>
</feature>
<evidence type="ECO:0000256" key="6">
    <source>
        <dbReference type="SAM" id="Phobius"/>
    </source>
</evidence>
<dbReference type="InterPro" id="IPR051310">
    <property type="entry name" value="MCP_chemotaxis"/>
</dbReference>
<accession>A0A6L6Q609</accession>
<evidence type="ECO:0000256" key="1">
    <source>
        <dbReference type="ARBA" id="ARBA00004370"/>
    </source>
</evidence>
<feature type="domain" description="Methyl-accepting transducer" evidence="7">
    <location>
        <begin position="268"/>
        <end position="497"/>
    </location>
</feature>
<evidence type="ECO:0000256" key="3">
    <source>
        <dbReference type="PROSITE-ProRule" id="PRU00284"/>
    </source>
</evidence>
<evidence type="ECO:0000259" key="8">
    <source>
        <dbReference type="PROSITE" id="PS50885"/>
    </source>
</evidence>
<dbReference type="CDD" id="cd06225">
    <property type="entry name" value="HAMP"/>
    <property type="match status" value="1"/>
</dbReference>
<evidence type="ECO:0000259" key="7">
    <source>
        <dbReference type="PROSITE" id="PS50111"/>
    </source>
</evidence>
<feature type="transmembrane region" description="Helical" evidence="6">
    <location>
        <begin position="12"/>
        <end position="31"/>
    </location>
</feature>
<dbReference type="OrthoDB" id="9763018at2"/>
<keyword evidence="6" id="KW-0472">Membrane</keyword>
<comment type="subcellular location">
    <subcellularLocation>
        <location evidence="1">Membrane</location>
    </subcellularLocation>
</comment>
<keyword evidence="3" id="KW-0807">Transducer</keyword>
<dbReference type="InterPro" id="IPR047347">
    <property type="entry name" value="YvaQ-like_sensor"/>
</dbReference>
<dbReference type="PROSITE" id="PS50885">
    <property type="entry name" value="HAMP"/>
    <property type="match status" value="1"/>
</dbReference>
<dbReference type="RefSeq" id="WP_155441041.1">
    <property type="nucleotide sequence ID" value="NZ_WNLA01000017.1"/>
</dbReference>
<evidence type="ECO:0000256" key="5">
    <source>
        <dbReference type="SAM" id="MobiDB-lite"/>
    </source>
</evidence>
<keyword evidence="6" id="KW-0812">Transmembrane</keyword>
<dbReference type="InterPro" id="IPR004090">
    <property type="entry name" value="Chemotax_Me-accpt_rcpt"/>
</dbReference>
<dbReference type="FunFam" id="1.10.287.950:FF:000001">
    <property type="entry name" value="Methyl-accepting chemotaxis sensory transducer"/>
    <property type="match status" value="1"/>
</dbReference>
<evidence type="ECO:0000313" key="10">
    <source>
        <dbReference type="Proteomes" id="UP000484015"/>
    </source>
</evidence>
<dbReference type="GO" id="GO:0006935">
    <property type="term" value="P:chemotaxis"/>
    <property type="evidence" value="ECO:0007669"/>
    <property type="project" value="InterPro"/>
</dbReference>
<keyword evidence="10" id="KW-1185">Reference proteome</keyword>
<dbReference type="GO" id="GO:0007165">
    <property type="term" value="P:signal transduction"/>
    <property type="evidence" value="ECO:0007669"/>
    <property type="project" value="UniProtKB-KW"/>
</dbReference>
<dbReference type="CDD" id="cd19411">
    <property type="entry name" value="MCP2201-like_sensor"/>
    <property type="match status" value="1"/>
</dbReference>
<dbReference type="GO" id="GO:0005886">
    <property type="term" value="C:plasma membrane"/>
    <property type="evidence" value="ECO:0007669"/>
    <property type="project" value="TreeGrafter"/>
</dbReference>
<dbReference type="Pfam" id="PF12729">
    <property type="entry name" value="4HB_MCP_1"/>
    <property type="match status" value="1"/>
</dbReference>
<dbReference type="PROSITE" id="PS50111">
    <property type="entry name" value="CHEMOTAXIS_TRANSDUC_2"/>
    <property type="match status" value="1"/>
</dbReference>
<reference evidence="9 10" key="1">
    <citation type="submission" date="2019-11" db="EMBL/GenBank/DDBJ databases">
        <title>Type strains purchased from KCTC, JCM and DSMZ.</title>
        <authorList>
            <person name="Lu H."/>
        </authorList>
    </citation>
    <scope>NUCLEOTIDE SEQUENCE [LARGE SCALE GENOMIC DNA]</scope>
    <source>
        <strain evidence="9 10">KCTC 42409</strain>
    </source>
</reference>
<keyword evidence="4" id="KW-0175">Coiled coil</keyword>
<dbReference type="SMART" id="SM00304">
    <property type="entry name" value="HAMP"/>
    <property type="match status" value="1"/>
</dbReference>
<feature type="coiled-coil region" evidence="4">
    <location>
        <begin position="468"/>
        <end position="506"/>
    </location>
</feature>
<protein>
    <submittedName>
        <fullName evidence="9">HAMP domain-containing protein</fullName>
    </submittedName>
</protein>
<dbReference type="Pfam" id="PF00672">
    <property type="entry name" value="HAMP"/>
    <property type="match status" value="1"/>
</dbReference>
<feature type="region of interest" description="Disordered" evidence="5">
    <location>
        <begin position="514"/>
        <end position="535"/>
    </location>
</feature>
<evidence type="ECO:0000256" key="4">
    <source>
        <dbReference type="SAM" id="Coils"/>
    </source>
</evidence>
<name>A0A6L6Q609_9BURK</name>
<dbReference type="AlphaFoldDB" id="A0A6L6Q609"/>
<dbReference type="SUPFAM" id="SSF58104">
    <property type="entry name" value="Methyl-accepting chemotaxis protein (MCP) signaling domain"/>
    <property type="match status" value="1"/>
</dbReference>
<dbReference type="GO" id="GO:0004888">
    <property type="term" value="F:transmembrane signaling receptor activity"/>
    <property type="evidence" value="ECO:0007669"/>
    <property type="project" value="InterPro"/>
</dbReference>
<dbReference type="SMART" id="SM00283">
    <property type="entry name" value="MA"/>
    <property type="match status" value="1"/>
</dbReference>
<dbReference type="PRINTS" id="PR00260">
    <property type="entry name" value="CHEMTRNSDUCR"/>
</dbReference>